<comment type="caution">
    <text evidence="1">The sequence shown here is derived from an EMBL/GenBank/DDBJ whole genome shotgun (WGS) entry which is preliminary data.</text>
</comment>
<accession>A0ABQ5CVF1</accession>
<evidence type="ECO:0000313" key="1">
    <source>
        <dbReference type="EMBL" id="GJT30457.1"/>
    </source>
</evidence>
<organism evidence="1 2">
    <name type="scientific">Tanacetum coccineum</name>
    <dbReference type="NCBI Taxonomy" id="301880"/>
    <lineage>
        <taxon>Eukaryota</taxon>
        <taxon>Viridiplantae</taxon>
        <taxon>Streptophyta</taxon>
        <taxon>Embryophyta</taxon>
        <taxon>Tracheophyta</taxon>
        <taxon>Spermatophyta</taxon>
        <taxon>Magnoliopsida</taxon>
        <taxon>eudicotyledons</taxon>
        <taxon>Gunneridae</taxon>
        <taxon>Pentapetalae</taxon>
        <taxon>asterids</taxon>
        <taxon>campanulids</taxon>
        <taxon>Asterales</taxon>
        <taxon>Asteraceae</taxon>
        <taxon>Asteroideae</taxon>
        <taxon>Anthemideae</taxon>
        <taxon>Anthemidinae</taxon>
        <taxon>Tanacetum</taxon>
    </lineage>
</organism>
<reference evidence="1" key="1">
    <citation type="journal article" date="2022" name="Int. J. Mol. Sci.">
        <title>Draft Genome of Tanacetum Coccineum: Genomic Comparison of Closely Related Tanacetum-Family Plants.</title>
        <authorList>
            <person name="Yamashiro T."/>
            <person name="Shiraishi A."/>
            <person name="Nakayama K."/>
            <person name="Satake H."/>
        </authorList>
    </citation>
    <scope>NUCLEOTIDE SEQUENCE</scope>
</reference>
<name>A0ABQ5CVF1_9ASTR</name>
<sequence>MGQMLFPNSVPDTELVLYPLQDKYGTNALSKFSPDTELVLYPLQDKLTSGDMSLDLSAFKLSRLFFSLLSSGLHSLSTALLNARVFLVDSGCTS</sequence>
<proteinExistence type="predicted"/>
<evidence type="ECO:0000313" key="2">
    <source>
        <dbReference type="Proteomes" id="UP001151760"/>
    </source>
</evidence>
<dbReference type="EMBL" id="BQNB010014627">
    <property type="protein sequence ID" value="GJT30457.1"/>
    <property type="molecule type" value="Genomic_DNA"/>
</dbReference>
<gene>
    <name evidence="1" type="ORF">Tco_0910732</name>
</gene>
<dbReference type="Proteomes" id="UP001151760">
    <property type="component" value="Unassembled WGS sequence"/>
</dbReference>
<reference evidence="1" key="2">
    <citation type="submission" date="2022-01" db="EMBL/GenBank/DDBJ databases">
        <authorList>
            <person name="Yamashiro T."/>
            <person name="Shiraishi A."/>
            <person name="Satake H."/>
            <person name="Nakayama K."/>
        </authorList>
    </citation>
    <scope>NUCLEOTIDE SEQUENCE</scope>
</reference>
<keyword evidence="2" id="KW-1185">Reference proteome</keyword>
<protein>
    <submittedName>
        <fullName evidence="1">Uncharacterized protein</fullName>
    </submittedName>
</protein>